<dbReference type="HOGENOM" id="CLU_033007_1_0_1"/>
<evidence type="ECO:0000256" key="3">
    <source>
        <dbReference type="ARBA" id="ARBA00022448"/>
    </source>
</evidence>
<sequence>MAELWTMVAMVLVMVGCCSNVIFLEHLIRASSSSGNMIVFFQFLFIFLEGLVFHNKFGKTKRIIPMKNYLMMVAMHFTVNITNIMALDCDIPMPLHMIFKSGSLVANLLLGCIVMKQRYPPSKFVSVLFVSVGIFICTLATIFRTFSTQGMHQAQTSSMGTSPFTIILGVTLLTYALLMSARLGIYQERLFRQYGKQSREAMFYNHLIPLPLFIFVAPTIVTNIEILNASPPSPTTHLPILWQHMVMNIVTQYICIRCIFYLTTVTTSLTVTLLITLRKFVSIFISVVYFGNHFTSSHVIGAIFVFIGTILYSDISSWKRTGKSPNPVSTNGVHKLKSN</sequence>
<dbReference type="GO" id="GO:0005789">
    <property type="term" value="C:endoplasmic reticulum membrane"/>
    <property type="evidence" value="ECO:0000318"/>
    <property type="project" value="GO_Central"/>
</dbReference>
<comment type="subcellular location">
    <subcellularLocation>
        <location evidence="1">Endomembrane system</location>
        <topology evidence="1">Multi-pass membrane protein</topology>
    </subcellularLocation>
</comment>
<keyword evidence="11" id="KW-1185">Reference proteome</keyword>
<feature type="transmembrane region" description="Helical" evidence="9">
    <location>
        <begin position="296"/>
        <end position="315"/>
    </location>
</feature>
<feature type="transmembrane region" description="Helical" evidence="9">
    <location>
        <begin position="269"/>
        <end position="290"/>
    </location>
</feature>
<evidence type="ECO:0000313" key="11">
    <source>
        <dbReference type="Proteomes" id="UP000008144"/>
    </source>
</evidence>
<comment type="similarity">
    <text evidence="2">Belongs to the nucleotide-sugar transporter family. SLC35B subfamily.</text>
</comment>
<keyword evidence="7 9" id="KW-0472">Membrane</keyword>
<dbReference type="GO" id="GO:1990569">
    <property type="term" value="P:UDP-N-acetylglucosamine transmembrane transport"/>
    <property type="evidence" value="ECO:0000318"/>
    <property type="project" value="GO_Central"/>
</dbReference>
<evidence type="ECO:0000256" key="4">
    <source>
        <dbReference type="ARBA" id="ARBA00022597"/>
    </source>
</evidence>
<feature type="transmembrane region" description="Helical" evidence="9">
    <location>
        <begin position="241"/>
        <end position="262"/>
    </location>
</feature>
<evidence type="ECO:0000256" key="9">
    <source>
        <dbReference type="SAM" id="Phobius"/>
    </source>
</evidence>
<keyword evidence="4" id="KW-0762">Sugar transport</keyword>
<dbReference type="OMA" id="NPFTGWH"/>
<dbReference type="GO" id="GO:0005464">
    <property type="term" value="F:UDP-xylose transmembrane transporter activity"/>
    <property type="evidence" value="ECO:0000318"/>
    <property type="project" value="GO_Central"/>
</dbReference>
<dbReference type="InterPro" id="IPR013657">
    <property type="entry name" value="SCL35B1-4/HUT1"/>
</dbReference>
<dbReference type="FunCoup" id="F6WGS7">
    <property type="interactions" value="9"/>
</dbReference>
<dbReference type="GeneTree" id="ENSGT00390000002915"/>
<feature type="transmembrane region" description="Helical" evidence="9">
    <location>
        <begin position="163"/>
        <end position="181"/>
    </location>
</feature>
<feature type="transmembrane region" description="Helical" evidence="9">
    <location>
        <begin position="202"/>
        <end position="221"/>
    </location>
</feature>
<feature type="transmembrane region" description="Helical" evidence="9">
    <location>
        <begin position="34"/>
        <end position="57"/>
    </location>
</feature>
<evidence type="ECO:0000256" key="8">
    <source>
        <dbReference type="ARBA" id="ARBA00041931"/>
    </source>
</evidence>
<feature type="transmembrane region" description="Helical" evidence="9">
    <location>
        <begin position="69"/>
        <end position="87"/>
    </location>
</feature>
<feature type="transmembrane region" description="Helical" evidence="9">
    <location>
        <begin position="124"/>
        <end position="143"/>
    </location>
</feature>
<evidence type="ECO:0000256" key="2">
    <source>
        <dbReference type="ARBA" id="ARBA00010694"/>
    </source>
</evidence>
<protein>
    <recommendedName>
        <fullName evidence="8">Solute carrier family 35 member B4</fullName>
    </recommendedName>
</protein>
<dbReference type="PANTHER" id="PTHR10778">
    <property type="entry name" value="SOLUTE CARRIER FAMILY 35 MEMBER B"/>
    <property type="match status" value="1"/>
</dbReference>
<organism evidence="10 11">
    <name type="scientific">Ciona intestinalis</name>
    <name type="common">Transparent sea squirt</name>
    <name type="synonym">Ascidia intestinalis</name>
    <dbReference type="NCBI Taxonomy" id="7719"/>
    <lineage>
        <taxon>Eukaryota</taxon>
        <taxon>Metazoa</taxon>
        <taxon>Chordata</taxon>
        <taxon>Tunicata</taxon>
        <taxon>Ascidiacea</taxon>
        <taxon>Phlebobranchia</taxon>
        <taxon>Cionidae</taxon>
        <taxon>Ciona</taxon>
    </lineage>
</organism>
<dbReference type="PANTHER" id="PTHR10778:SF4">
    <property type="entry name" value="NUCLEOTIDE SUGAR TRANSPORTER SLC35B4"/>
    <property type="match status" value="1"/>
</dbReference>
<reference evidence="11" key="1">
    <citation type="journal article" date="2002" name="Science">
        <title>The draft genome of Ciona intestinalis: insights into chordate and vertebrate origins.</title>
        <authorList>
            <person name="Dehal P."/>
            <person name="Satou Y."/>
            <person name="Campbell R.K."/>
            <person name="Chapman J."/>
            <person name="Degnan B."/>
            <person name="De Tomaso A."/>
            <person name="Davidson B."/>
            <person name="Di Gregorio A."/>
            <person name="Gelpke M."/>
            <person name="Goodstein D.M."/>
            <person name="Harafuji N."/>
            <person name="Hastings K.E."/>
            <person name="Ho I."/>
            <person name="Hotta K."/>
            <person name="Huang W."/>
            <person name="Kawashima T."/>
            <person name="Lemaire P."/>
            <person name="Martinez D."/>
            <person name="Meinertzhagen I.A."/>
            <person name="Necula S."/>
            <person name="Nonaka M."/>
            <person name="Putnam N."/>
            <person name="Rash S."/>
            <person name="Saiga H."/>
            <person name="Satake M."/>
            <person name="Terry A."/>
            <person name="Yamada L."/>
            <person name="Wang H.G."/>
            <person name="Awazu S."/>
            <person name="Azumi K."/>
            <person name="Boore J."/>
            <person name="Branno M."/>
            <person name="Chin-Bow S."/>
            <person name="DeSantis R."/>
            <person name="Doyle S."/>
            <person name="Francino P."/>
            <person name="Keys D.N."/>
            <person name="Haga S."/>
            <person name="Hayashi H."/>
            <person name="Hino K."/>
            <person name="Imai K.S."/>
            <person name="Inaba K."/>
            <person name="Kano S."/>
            <person name="Kobayashi K."/>
            <person name="Kobayashi M."/>
            <person name="Lee B.I."/>
            <person name="Makabe K.W."/>
            <person name="Manohar C."/>
            <person name="Matassi G."/>
            <person name="Medina M."/>
            <person name="Mochizuki Y."/>
            <person name="Mount S."/>
            <person name="Morishita T."/>
            <person name="Miura S."/>
            <person name="Nakayama A."/>
            <person name="Nishizaka S."/>
            <person name="Nomoto H."/>
            <person name="Ohta F."/>
            <person name="Oishi K."/>
            <person name="Rigoutsos I."/>
            <person name="Sano M."/>
            <person name="Sasaki A."/>
            <person name="Sasakura Y."/>
            <person name="Shoguchi E."/>
            <person name="Shin-i T."/>
            <person name="Spagnuolo A."/>
            <person name="Stainier D."/>
            <person name="Suzuki M.M."/>
            <person name="Tassy O."/>
            <person name="Takatori N."/>
            <person name="Tokuoka M."/>
            <person name="Yagi K."/>
            <person name="Yoshizaki F."/>
            <person name="Wada S."/>
            <person name="Zhang C."/>
            <person name="Hyatt P.D."/>
            <person name="Larimer F."/>
            <person name="Detter C."/>
            <person name="Doggett N."/>
            <person name="Glavina T."/>
            <person name="Hawkins T."/>
            <person name="Richardson P."/>
            <person name="Lucas S."/>
            <person name="Kohara Y."/>
            <person name="Levine M."/>
            <person name="Satoh N."/>
            <person name="Rokhsar D.S."/>
        </authorList>
    </citation>
    <scope>NUCLEOTIDE SEQUENCE [LARGE SCALE GENOMIC DNA]</scope>
</reference>
<dbReference type="Ensembl" id="ENSCINT00000028220.2">
    <property type="protein sequence ID" value="ENSCINP00000027974.2"/>
    <property type="gene ID" value="ENSCING00000000399.3"/>
</dbReference>
<dbReference type="STRING" id="7719.ENSCINP00000027974"/>
<evidence type="ECO:0000256" key="7">
    <source>
        <dbReference type="ARBA" id="ARBA00023136"/>
    </source>
</evidence>
<dbReference type="GO" id="GO:0005462">
    <property type="term" value="F:UDP-N-acetylglucosamine transmembrane transporter activity"/>
    <property type="evidence" value="ECO:0000318"/>
    <property type="project" value="GO_Central"/>
</dbReference>
<accession>F6WGS7</accession>
<dbReference type="Pfam" id="PF08449">
    <property type="entry name" value="UAA"/>
    <property type="match status" value="1"/>
</dbReference>
<dbReference type="AlphaFoldDB" id="F6WGS7"/>
<reference evidence="10" key="3">
    <citation type="submission" date="2025-09" db="UniProtKB">
        <authorList>
            <consortium name="Ensembl"/>
        </authorList>
    </citation>
    <scope>IDENTIFICATION</scope>
</reference>
<dbReference type="InParanoid" id="F6WGS7"/>
<evidence type="ECO:0000256" key="6">
    <source>
        <dbReference type="ARBA" id="ARBA00022989"/>
    </source>
</evidence>
<dbReference type="SUPFAM" id="SSF103481">
    <property type="entry name" value="Multidrug resistance efflux transporter EmrE"/>
    <property type="match status" value="1"/>
</dbReference>
<reference evidence="10" key="2">
    <citation type="submission" date="2025-08" db="UniProtKB">
        <authorList>
            <consortium name="Ensembl"/>
        </authorList>
    </citation>
    <scope>IDENTIFICATION</scope>
</reference>
<keyword evidence="5 9" id="KW-0812">Transmembrane</keyword>
<dbReference type="GO" id="GO:0000139">
    <property type="term" value="C:Golgi membrane"/>
    <property type="evidence" value="ECO:0000318"/>
    <property type="project" value="GO_Central"/>
</dbReference>
<evidence type="ECO:0000256" key="5">
    <source>
        <dbReference type="ARBA" id="ARBA00022692"/>
    </source>
</evidence>
<keyword evidence="3" id="KW-0813">Transport</keyword>
<proteinExistence type="inferred from homology"/>
<evidence type="ECO:0000256" key="1">
    <source>
        <dbReference type="ARBA" id="ARBA00004127"/>
    </source>
</evidence>
<dbReference type="InterPro" id="IPR037185">
    <property type="entry name" value="EmrE-like"/>
</dbReference>
<evidence type="ECO:0000313" key="10">
    <source>
        <dbReference type="Ensembl" id="ENSCINP00000027974.2"/>
    </source>
</evidence>
<keyword evidence="6 9" id="KW-1133">Transmembrane helix</keyword>
<feature type="transmembrane region" description="Helical" evidence="9">
    <location>
        <begin position="7"/>
        <end position="28"/>
    </location>
</feature>
<dbReference type="Proteomes" id="UP000008144">
    <property type="component" value="Unassembled WGS sequence"/>
</dbReference>
<name>F6WGS7_CIOIN</name>